<feature type="compositionally biased region" description="Basic residues" evidence="1">
    <location>
        <begin position="901"/>
        <end position="918"/>
    </location>
</feature>
<evidence type="ECO:0000313" key="4">
    <source>
        <dbReference type="Proteomes" id="UP001064489"/>
    </source>
</evidence>
<feature type="compositionally biased region" description="Basic and acidic residues" evidence="1">
    <location>
        <begin position="446"/>
        <end position="456"/>
    </location>
</feature>
<protein>
    <recommendedName>
        <fullName evidence="2">Brf1 TBP-binding domain-containing protein</fullName>
    </recommendedName>
</protein>
<dbReference type="AlphaFoldDB" id="A0AAD5JIK5"/>
<feature type="region of interest" description="Disordered" evidence="1">
    <location>
        <begin position="798"/>
        <end position="823"/>
    </location>
</feature>
<feature type="compositionally biased region" description="Polar residues" evidence="1">
    <location>
        <begin position="314"/>
        <end position="327"/>
    </location>
</feature>
<keyword evidence="4" id="KW-1185">Reference proteome</keyword>
<reference evidence="3" key="2">
    <citation type="submission" date="2023-02" db="EMBL/GenBank/DDBJ databases">
        <authorList>
            <person name="Swenson N.G."/>
            <person name="Wegrzyn J.L."/>
            <person name="Mcevoy S.L."/>
        </authorList>
    </citation>
    <scope>NUCLEOTIDE SEQUENCE</scope>
    <source>
        <strain evidence="3">91603</strain>
        <tissue evidence="3">Leaf</tissue>
    </source>
</reference>
<gene>
    <name evidence="3" type="ORF">LWI28_001805</name>
</gene>
<feature type="region of interest" description="Disordered" evidence="1">
    <location>
        <begin position="741"/>
        <end position="767"/>
    </location>
</feature>
<feature type="compositionally biased region" description="Basic and acidic residues" evidence="1">
    <location>
        <begin position="159"/>
        <end position="172"/>
    </location>
</feature>
<accession>A0AAD5JIK5</accession>
<dbReference type="Pfam" id="PF07741">
    <property type="entry name" value="BRF1"/>
    <property type="match status" value="1"/>
</dbReference>
<feature type="region of interest" description="Disordered" evidence="1">
    <location>
        <begin position="117"/>
        <end position="180"/>
    </location>
</feature>
<organism evidence="3 4">
    <name type="scientific">Acer negundo</name>
    <name type="common">Box elder</name>
    <dbReference type="NCBI Taxonomy" id="4023"/>
    <lineage>
        <taxon>Eukaryota</taxon>
        <taxon>Viridiplantae</taxon>
        <taxon>Streptophyta</taxon>
        <taxon>Embryophyta</taxon>
        <taxon>Tracheophyta</taxon>
        <taxon>Spermatophyta</taxon>
        <taxon>Magnoliopsida</taxon>
        <taxon>eudicotyledons</taxon>
        <taxon>Gunneridae</taxon>
        <taxon>Pentapetalae</taxon>
        <taxon>rosids</taxon>
        <taxon>malvids</taxon>
        <taxon>Sapindales</taxon>
        <taxon>Sapindaceae</taxon>
        <taxon>Hippocastanoideae</taxon>
        <taxon>Acereae</taxon>
        <taxon>Acer</taxon>
    </lineage>
</organism>
<feature type="region of interest" description="Disordered" evidence="1">
    <location>
        <begin position="898"/>
        <end position="918"/>
    </location>
</feature>
<dbReference type="Proteomes" id="UP001064489">
    <property type="component" value="Chromosome 1"/>
</dbReference>
<dbReference type="PANTHER" id="PTHR48407">
    <property type="entry name" value="CRANIOFACIAL DEVELOPMENT PROTEIN 1"/>
    <property type="match status" value="1"/>
</dbReference>
<dbReference type="PANTHER" id="PTHR48407:SF1">
    <property type="entry name" value="CRANIOFACIAL DEVELOPMENT PROTEIN 1"/>
    <property type="match status" value="1"/>
</dbReference>
<dbReference type="EMBL" id="JAJSOW010000003">
    <property type="protein sequence ID" value="KAI9193966.1"/>
    <property type="molecule type" value="Genomic_DNA"/>
</dbReference>
<evidence type="ECO:0000256" key="1">
    <source>
        <dbReference type="SAM" id="MobiDB-lite"/>
    </source>
</evidence>
<feature type="domain" description="Brf1 TBP-binding" evidence="2">
    <location>
        <begin position="646"/>
        <end position="792"/>
    </location>
</feature>
<comment type="caution">
    <text evidence="3">The sequence shown here is derived from an EMBL/GenBank/DDBJ whole genome shotgun (WGS) entry which is preliminary data.</text>
</comment>
<feature type="region of interest" description="Disordered" evidence="1">
    <location>
        <begin position="195"/>
        <end position="218"/>
    </location>
</feature>
<evidence type="ECO:0000259" key="2">
    <source>
        <dbReference type="Pfam" id="PF07741"/>
    </source>
</evidence>
<dbReference type="InterPro" id="IPR027124">
    <property type="entry name" value="Swc5/CFDP1/2"/>
</dbReference>
<dbReference type="InterPro" id="IPR011665">
    <property type="entry name" value="BRF1_TBP-bd_dom"/>
</dbReference>
<sequence>MSAGDDRIEDGLDGDDAVNFFDSDAFEIDDDLLNEDQKHYKNIIQEVLKWQYFKDRAEREAMFAAAKEAYEKLKAAWEIDVAVSNSGKEQAAKEAAAAAAKEAYEDLNVVEEIDVATSNSGKERKQKRAAEAGYSASDESASETTLRMLAKKVASENNTKGRESESHSDNKGNKRGQASQDTFEIGEWELEDYFDNGGSVRRRGTRKPNGIRGIRKPNGLRKCNAIDKYGISIDSVKEVASGSSSESQPKDIEMKTLVEAMWEQMNEGIANKTQKSFLNKSSPTVNKTSSKMLNSWITHLGLAPKETGSLGQDAPQSEPSGMQNGTSDDGKKIAAMCEEMNKGVPKRTFKSFSNKPSSAVNRTFQTVSNNWMKYLGSAPTKRDSLGEDGPSGVQNDILPQKRPSDEQNDISDEAKRLAAAALLAVREVAAAAGRGKVEITKVASESTKRRESESHSDNNGNKRRGSQDTFEIGELELEGYLDNGEQAAKEATDAAAKEAYYEDLNVIQENDVAASNSGKEMQQKRAAAAVYAEAVYAEAVYPASAESASEVTLRLLMLAKKRMSVCNYCYNTHAGYQVIHVETIHYLCETCYHRDFTDRHIYSVAKNGRLDDSFSENSWEELIKEWDDRIEDVLDGDDADNFFDSDAFEIDDGLLDEDEKHYKNIIQAVLKWQYFKDRAEKEEAAAAAKEAYEQLKAVLEIDVAAWPASNSVKEQAAKETAAAAAKEAYEDLNAFQENDVAASNSGKERQQKQAAEAGYPASAESTSEATLRMLAKKRLSSKINDDVLEEVYNDLVASESTKRRESESHSDNNGNKRRGSQDTFEIGELELEGYLDNGVSVRGRGIWKPNGRRGIRKTNGLRKCIATSIDDEENMNWGEYGGGYSDDGKDKNEVEVEVSKSKRKAMTRRKRKTKRTMT</sequence>
<feature type="region of interest" description="Disordered" evidence="1">
    <location>
        <begin position="442"/>
        <end position="469"/>
    </location>
</feature>
<evidence type="ECO:0000313" key="3">
    <source>
        <dbReference type="EMBL" id="KAI9193966.1"/>
    </source>
</evidence>
<feature type="compositionally biased region" description="Basic and acidic residues" evidence="1">
    <location>
        <begin position="800"/>
        <end position="810"/>
    </location>
</feature>
<reference evidence="3" key="1">
    <citation type="journal article" date="2022" name="Plant J.">
        <title>Strategies of tolerance reflected in two North American maple genomes.</title>
        <authorList>
            <person name="McEvoy S.L."/>
            <person name="Sezen U.U."/>
            <person name="Trouern-Trend A."/>
            <person name="McMahon S.M."/>
            <person name="Schaberg P.G."/>
            <person name="Yang J."/>
            <person name="Wegrzyn J.L."/>
            <person name="Swenson N.G."/>
        </authorList>
    </citation>
    <scope>NUCLEOTIDE SEQUENCE</scope>
    <source>
        <strain evidence="3">91603</strain>
    </source>
</reference>
<proteinExistence type="predicted"/>
<name>A0AAD5JIK5_ACENE</name>
<feature type="region of interest" description="Disordered" evidence="1">
    <location>
        <begin position="378"/>
        <end position="409"/>
    </location>
</feature>
<feature type="region of interest" description="Disordered" evidence="1">
    <location>
        <begin position="305"/>
        <end position="329"/>
    </location>
</feature>